<organism evidence="1 2">
    <name type="scientific">Pseudomaricurvus hydrocarbonicus</name>
    <dbReference type="NCBI Taxonomy" id="1470433"/>
    <lineage>
        <taxon>Bacteria</taxon>
        <taxon>Pseudomonadati</taxon>
        <taxon>Pseudomonadota</taxon>
        <taxon>Gammaproteobacteria</taxon>
        <taxon>Cellvibrionales</taxon>
        <taxon>Cellvibrionaceae</taxon>
        <taxon>Pseudomaricurvus</taxon>
    </lineage>
</organism>
<keyword evidence="2" id="KW-1185">Reference proteome</keyword>
<dbReference type="GO" id="GO:0015627">
    <property type="term" value="C:type II protein secretion system complex"/>
    <property type="evidence" value="ECO:0007669"/>
    <property type="project" value="TreeGrafter"/>
</dbReference>
<dbReference type="Pfam" id="PF12836">
    <property type="entry name" value="HHH_3"/>
    <property type="match status" value="1"/>
</dbReference>
<accession>A0A9E5JTZ1</accession>
<name>A0A9E5JTZ1_9GAMM</name>
<dbReference type="InterPro" id="IPR004509">
    <property type="entry name" value="Competence_ComEA_HhH"/>
</dbReference>
<evidence type="ECO:0000313" key="2">
    <source>
        <dbReference type="Proteomes" id="UP000787472"/>
    </source>
</evidence>
<dbReference type="InterPro" id="IPR010994">
    <property type="entry name" value="RuvA_2-like"/>
</dbReference>
<dbReference type="AlphaFoldDB" id="A0A9E5JTZ1"/>
<dbReference type="PANTHER" id="PTHR21180">
    <property type="entry name" value="ENDONUCLEASE/EXONUCLEASE/PHOSPHATASE FAMILY DOMAIN-CONTAINING PROTEIN 1"/>
    <property type="match status" value="1"/>
</dbReference>
<dbReference type="NCBIfam" id="TIGR00426">
    <property type="entry name" value="competence protein ComEA helix-hairpin-helix repeat region"/>
    <property type="match status" value="1"/>
</dbReference>
<reference evidence="1" key="1">
    <citation type="submission" date="2020-03" db="EMBL/GenBank/DDBJ databases">
        <authorList>
            <person name="Guo F."/>
        </authorList>
    </citation>
    <scope>NUCLEOTIDE SEQUENCE</scope>
    <source>
        <strain evidence="1">JCM 30134</strain>
    </source>
</reference>
<dbReference type="Proteomes" id="UP000787472">
    <property type="component" value="Unassembled WGS sequence"/>
</dbReference>
<gene>
    <name evidence="1" type="ORF">G8770_02840</name>
</gene>
<dbReference type="SUPFAM" id="SSF47781">
    <property type="entry name" value="RuvA domain 2-like"/>
    <property type="match status" value="1"/>
</dbReference>
<dbReference type="PANTHER" id="PTHR21180:SF32">
    <property type="entry name" value="ENDONUCLEASE_EXONUCLEASE_PHOSPHATASE FAMILY DOMAIN-CONTAINING PROTEIN 1"/>
    <property type="match status" value="1"/>
</dbReference>
<sequence>MLCMFSLSSPVSWAETANAAPSATQAIYAVNINTASAEEIAATLKGIGLKKAQAIVAFRESNGQFASKEALMAVKGIGESTVAKNSELISLK</sequence>
<dbReference type="InterPro" id="IPR051675">
    <property type="entry name" value="Endo/Exo/Phosphatase_dom_1"/>
</dbReference>
<protein>
    <submittedName>
        <fullName evidence="1">Helix-hairpin-helix domain-containing protein</fullName>
    </submittedName>
</protein>
<evidence type="ECO:0000313" key="1">
    <source>
        <dbReference type="EMBL" id="NHO64481.1"/>
    </source>
</evidence>
<proteinExistence type="predicted"/>
<dbReference type="Gene3D" id="1.10.150.280">
    <property type="entry name" value="AF1531-like domain"/>
    <property type="match status" value="1"/>
</dbReference>
<dbReference type="GO" id="GO:0015628">
    <property type="term" value="P:protein secretion by the type II secretion system"/>
    <property type="evidence" value="ECO:0007669"/>
    <property type="project" value="TreeGrafter"/>
</dbReference>
<comment type="caution">
    <text evidence="1">The sequence shown here is derived from an EMBL/GenBank/DDBJ whole genome shotgun (WGS) entry which is preliminary data.</text>
</comment>
<dbReference type="EMBL" id="JAAONZ010000002">
    <property type="protein sequence ID" value="NHO64481.1"/>
    <property type="molecule type" value="Genomic_DNA"/>
</dbReference>